<reference evidence="2" key="1">
    <citation type="submission" date="2019-03" db="EMBL/GenBank/DDBJ databases">
        <title>Single cell metagenomics reveals metabolic interactions within the superorganism composed of flagellate Streblomastix strix and complex community of Bacteroidetes bacteria on its surface.</title>
        <authorList>
            <person name="Treitli S.C."/>
            <person name="Kolisko M."/>
            <person name="Husnik F."/>
            <person name="Keeling P."/>
            <person name="Hampl V."/>
        </authorList>
    </citation>
    <scope>NUCLEOTIDE SEQUENCE</scope>
    <source>
        <strain evidence="2">STM</strain>
    </source>
</reference>
<dbReference type="EMBL" id="SNRY01004366">
    <property type="protein sequence ID" value="KAA6317906.1"/>
    <property type="molecule type" value="Genomic_DNA"/>
</dbReference>
<name>A0A5J4Q7D1_9ZZZZ</name>
<evidence type="ECO:0000256" key="1">
    <source>
        <dbReference type="SAM" id="MobiDB-lite"/>
    </source>
</evidence>
<feature type="region of interest" description="Disordered" evidence="1">
    <location>
        <begin position="40"/>
        <end position="67"/>
    </location>
</feature>
<protein>
    <recommendedName>
        <fullName evidence="3">DUF4834 domain-containing protein</fullName>
    </recommendedName>
</protein>
<proteinExistence type="predicted"/>
<accession>A0A5J4Q7D1</accession>
<feature type="compositionally biased region" description="Polar residues" evidence="1">
    <location>
        <begin position="43"/>
        <end position="52"/>
    </location>
</feature>
<dbReference type="InterPro" id="IPR032272">
    <property type="entry name" value="DUF4834"/>
</dbReference>
<evidence type="ECO:0008006" key="3">
    <source>
        <dbReference type="Google" id="ProtNLM"/>
    </source>
</evidence>
<evidence type="ECO:0000313" key="2">
    <source>
        <dbReference type="EMBL" id="KAA6317906.1"/>
    </source>
</evidence>
<dbReference type="AlphaFoldDB" id="A0A5J4Q7D1"/>
<organism evidence="2">
    <name type="scientific">termite gut metagenome</name>
    <dbReference type="NCBI Taxonomy" id="433724"/>
    <lineage>
        <taxon>unclassified sequences</taxon>
        <taxon>metagenomes</taxon>
        <taxon>organismal metagenomes</taxon>
    </lineage>
</organism>
<sequence length="85" mass="9733">MSILIFFFIFIIALILLGLSLISSILRAIFGIFGIKHRAASATGKQEQSHAQTTKDNRTTRKEGRYKKKKLIQKDEGEYVDFEEI</sequence>
<gene>
    <name evidence="2" type="ORF">EZS27_032015</name>
</gene>
<feature type="compositionally biased region" description="Basic and acidic residues" evidence="1">
    <location>
        <begin position="53"/>
        <end position="63"/>
    </location>
</feature>
<dbReference type="Pfam" id="PF16118">
    <property type="entry name" value="DUF4834"/>
    <property type="match status" value="1"/>
</dbReference>
<comment type="caution">
    <text evidence="2">The sequence shown here is derived from an EMBL/GenBank/DDBJ whole genome shotgun (WGS) entry which is preliminary data.</text>
</comment>